<evidence type="ECO:0000313" key="9">
    <source>
        <dbReference type="EMBL" id="QNE33857.1"/>
    </source>
</evidence>
<evidence type="ECO:0000256" key="8">
    <source>
        <dbReference type="RuleBase" id="RU003862"/>
    </source>
</evidence>
<comment type="catalytic activity">
    <reaction evidence="7">
        <text>(6S)-5-methyl-5,6,7,8-tetrahydrofolate + NAD(+) = (6R)-5,10-methylene-5,6,7,8-tetrahydrofolate + NADH + H(+)</text>
        <dbReference type="Rhea" id="RHEA:19821"/>
        <dbReference type="ChEBI" id="CHEBI:15378"/>
        <dbReference type="ChEBI" id="CHEBI:15636"/>
        <dbReference type="ChEBI" id="CHEBI:18608"/>
        <dbReference type="ChEBI" id="CHEBI:57540"/>
        <dbReference type="ChEBI" id="CHEBI:57945"/>
        <dbReference type="EC" id="1.5.1.54"/>
    </reaction>
    <physiologicalReaction direction="right-to-left" evidence="7">
        <dbReference type="Rhea" id="RHEA:19823"/>
    </physiologicalReaction>
</comment>
<dbReference type="GO" id="GO:0035999">
    <property type="term" value="P:tetrahydrofolate interconversion"/>
    <property type="evidence" value="ECO:0007669"/>
    <property type="project" value="UniProtKB-UniPathway"/>
</dbReference>
<evidence type="ECO:0000256" key="7">
    <source>
        <dbReference type="ARBA" id="ARBA00048628"/>
    </source>
</evidence>
<evidence type="ECO:0000313" key="10">
    <source>
        <dbReference type="Proteomes" id="UP000515511"/>
    </source>
</evidence>
<sequence length="326" mass="34899">MDCTDARFSFELYPPRNERAAAALPATIDRLAAAGPDFISVTYGANGSSRSSSLEVLRYILEHTDVSPMAHLTCVGSTHTEANRLIREFLDAGIRRFLAVRGDPPAGLAPGDDGLGDIKSSSELVQLIHRVQAERVPYDALPVPGLHAQAVLSHREHVQIAVAAFPHGHPSRSVSQDIDALLAKQAAGANLGITQLFFHAEDYLSFAQKAREAGVTFPILPGIMPVTSPARLARMLELSGEDLPSDLAIQLEVEPDDEGRRELGIEWTARLAQRLLDGGAPGIHLYTFNQHTAVLSVLERVGLLDPTNATTATTTAATSQKAGDPA</sequence>
<dbReference type="UniPathway" id="UPA00193"/>
<evidence type="ECO:0000256" key="2">
    <source>
        <dbReference type="ARBA" id="ARBA00004777"/>
    </source>
</evidence>
<evidence type="ECO:0000256" key="4">
    <source>
        <dbReference type="ARBA" id="ARBA00022630"/>
    </source>
</evidence>
<gene>
    <name evidence="9" type="ORF">F1C12_00995</name>
</gene>
<dbReference type="PANTHER" id="PTHR45754:SF3">
    <property type="entry name" value="METHYLENETETRAHYDROFOLATE REDUCTASE (NADPH)"/>
    <property type="match status" value="1"/>
</dbReference>
<dbReference type="CDD" id="cd00537">
    <property type="entry name" value="MTHFR"/>
    <property type="match status" value="1"/>
</dbReference>
<dbReference type="GO" id="GO:0009086">
    <property type="term" value="P:methionine biosynthetic process"/>
    <property type="evidence" value="ECO:0007669"/>
    <property type="project" value="TreeGrafter"/>
</dbReference>
<dbReference type="AlphaFoldDB" id="A0A7G6Y5U2"/>
<keyword evidence="4 8" id="KW-0285">Flavoprotein</keyword>
<dbReference type="Pfam" id="PF02219">
    <property type="entry name" value="MTHFR"/>
    <property type="match status" value="1"/>
</dbReference>
<evidence type="ECO:0000256" key="6">
    <source>
        <dbReference type="ARBA" id="ARBA00023002"/>
    </source>
</evidence>
<dbReference type="Gene3D" id="3.20.20.220">
    <property type="match status" value="1"/>
</dbReference>
<comment type="similarity">
    <text evidence="3 8">Belongs to the methylenetetrahydrofolate reductase family.</text>
</comment>
<keyword evidence="6 8" id="KW-0560">Oxidoreductase</keyword>
<dbReference type="InterPro" id="IPR029041">
    <property type="entry name" value="FAD-linked_oxidoreductase-like"/>
</dbReference>
<accession>A0A7G6Y5U2</accession>
<reference evidence="10" key="1">
    <citation type="submission" date="2019-09" db="EMBL/GenBank/DDBJ databases">
        <title>Antimicrobial potential of Antarctic Bacteria.</title>
        <authorList>
            <person name="Benaud N."/>
            <person name="Edwards R.J."/>
            <person name="Ferrari B.C."/>
        </authorList>
    </citation>
    <scope>NUCLEOTIDE SEQUENCE [LARGE SCALE GENOMIC DNA]</scope>
    <source>
        <strain evidence="10">INR9</strain>
    </source>
</reference>
<organism evidence="9 10">
    <name type="scientific">Leifsonia shinshuensis</name>
    <dbReference type="NCBI Taxonomy" id="150026"/>
    <lineage>
        <taxon>Bacteria</taxon>
        <taxon>Bacillati</taxon>
        <taxon>Actinomycetota</taxon>
        <taxon>Actinomycetes</taxon>
        <taxon>Micrococcales</taxon>
        <taxon>Microbacteriaceae</taxon>
        <taxon>Leifsonia</taxon>
    </lineage>
</organism>
<dbReference type="GO" id="GO:0005829">
    <property type="term" value="C:cytosol"/>
    <property type="evidence" value="ECO:0007669"/>
    <property type="project" value="TreeGrafter"/>
</dbReference>
<dbReference type="PANTHER" id="PTHR45754">
    <property type="entry name" value="METHYLENETETRAHYDROFOLATE REDUCTASE"/>
    <property type="match status" value="1"/>
</dbReference>
<proteinExistence type="inferred from homology"/>
<keyword evidence="5 8" id="KW-0274">FAD</keyword>
<dbReference type="GO" id="GO:0071949">
    <property type="term" value="F:FAD binding"/>
    <property type="evidence" value="ECO:0007669"/>
    <property type="project" value="TreeGrafter"/>
</dbReference>
<comment type="cofactor">
    <cofactor evidence="1 8">
        <name>FAD</name>
        <dbReference type="ChEBI" id="CHEBI:57692"/>
    </cofactor>
</comment>
<comment type="pathway">
    <text evidence="2 8">One-carbon metabolism; tetrahydrofolate interconversion.</text>
</comment>
<dbReference type="GO" id="GO:0106312">
    <property type="term" value="F:methylenetetrahydrofolate reductase (NADH) activity"/>
    <property type="evidence" value="ECO:0007669"/>
    <property type="project" value="UniProtKB-EC"/>
</dbReference>
<dbReference type="SUPFAM" id="SSF51730">
    <property type="entry name" value="FAD-linked oxidoreductase"/>
    <property type="match status" value="1"/>
</dbReference>
<evidence type="ECO:0000256" key="3">
    <source>
        <dbReference type="ARBA" id="ARBA00006743"/>
    </source>
</evidence>
<evidence type="ECO:0000256" key="5">
    <source>
        <dbReference type="ARBA" id="ARBA00022827"/>
    </source>
</evidence>
<protein>
    <recommendedName>
        <fullName evidence="8">Methylenetetrahydrofolate reductase</fullName>
    </recommendedName>
</protein>
<dbReference type="KEGG" id="lse:F1C12_00995"/>
<dbReference type="RefSeq" id="WP_185277028.1">
    <property type="nucleotide sequence ID" value="NZ_CP043641.1"/>
</dbReference>
<dbReference type="InterPro" id="IPR003171">
    <property type="entry name" value="Mehydrof_redctse-like"/>
</dbReference>
<name>A0A7G6Y5U2_9MICO</name>
<dbReference type="EMBL" id="CP043641">
    <property type="protein sequence ID" value="QNE33857.1"/>
    <property type="molecule type" value="Genomic_DNA"/>
</dbReference>
<dbReference type="Proteomes" id="UP000515511">
    <property type="component" value="Chromosome"/>
</dbReference>
<evidence type="ECO:0000256" key="1">
    <source>
        <dbReference type="ARBA" id="ARBA00001974"/>
    </source>
</evidence>